<dbReference type="PANTHER" id="PTHR47978">
    <property type="match status" value="1"/>
</dbReference>
<feature type="non-terminal residue" evidence="2">
    <location>
        <position position="1"/>
    </location>
</feature>
<protein>
    <recommendedName>
        <fullName evidence="3">Roc domain-containing protein</fullName>
    </recommendedName>
</protein>
<dbReference type="EMBL" id="BARW01003197">
    <property type="protein sequence ID" value="GAI64475.1"/>
    <property type="molecule type" value="Genomic_DNA"/>
</dbReference>
<dbReference type="Pfam" id="PF00071">
    <property type="entry name" value="Ras"/>
    <property type="match status" value="1"/>
</dbReference>
<dbReference type="GO" id="GO:0005525">
    <property type="term" value="F:GTP binding"/>
    <property type="evidence" value="ECO:0007669"/>
    <property type="project" value="InterPro"/>
</dbReference>
<sequence length="113" mass="13016">LVHDSYDANRQLTRGVDFYSKIIAVNGTEFNFIMWDFAGQDQFKTFLNGFVDGSLAAFILFDLTRINTIENVQEWIVTLKEFGNIPILLIGTKNDLVNPYESLSIDEFISERR</sequence>
<dbReference type="InterPro" id="IPR027417">
    <property type="entry name" value="P-loop_NTPase"/>
</dbReference>
<evidence type="ECO:0000313" key="2">
    <source>
        <dbReference type="EMBL" id="GAI64475.1"/>
    </source>
</evidence>
<dbReference type="PRINTS" id="PR00449">
    <property type="entry name" value="RASTRNSFRMNG"/>
</dbReference>
<dbReference type="Gene3D" id="3.40.50.300">
    <property type="entry name" value="P-loop containing nucleotide triphosphate hydrolases"/>
    <property type="match status" value="1"/>
</dbReference>
<dbReference type="PROSITE" id="PS51419">
    <property type="entry name" value="RAB"/>
    <property type="match status" value="1"/>
</dbReference>
<dbReference type="AlphaFoldDB" id="X1RMV1"/>
<keyword evidence="1" id="KW-0547">Nucleotide-binding</keyword>
<dbReference type="GO" id="GO:0003924">
    <property type="term" value="F:GTPase activity"/>
    <property type="evidence" value="ECO:0007669"/>
    <property type="project" value="InterPro"/>
</dbReference>
<evidence type="ECO:0008006" key="3">
    <source>
        <dbReference type="Google" id="ProtNLM"/>
    </source>
</evidence>
<dbReference type="SMART" id="SM00175">
    <property type="entry name" value="RAB"/>
    <property type="match status" value="1"/>
</dbReference>
<dbReference type="InterPro" id="IPR001806">
    <property type="entry name" value="Small_GTPase"/>
</dbReference>
<proteinExistence type="predicted"/>
<accession>X1RMV1</accession>
<reference evidence="2" key="1">
    <citation type="journal article" date="2014" name="Front. Microbiol.">
        <title>High frequency of phylogenetically diverse reductive dehalogenase-homologous genes in deep subseafloor sedimentary metagenomes.</title>
        <authorList>
            <person name="Kawai M."/>
            <person name="Futagami T."/>
            <person name="Toyoda A."/>
            <person name="Takaki Y."/>
            <person name="Nishi S."/>
            <person name="Hori S."/>
            <person name="Arai W."/>
            <person name="Tsubouchi T."/>
            <person name="Morono Y."/>
            <person name="Uchiyama I."/>
            <person name="Ito T."/>
            <person name="Fujiyama A."/>
            <person name="Inagaki F."/>
            <person name="Takami H."/>
        </authorList>
    </citation>
    <scope>NUCLEOTIDE SEQUENCE</scope>
    <source>
        <strain evidence="2">Expedition CK06-06</strain>
    </source>
</reference>
<comment type="caution">
    <text evidence="2">The sequence shown here is derived from an EMBL/GenBank/DDBJ whole genome shotgun (WGS) entry which is preliminary data.</text>
</comment>
<name>X1RMV1_9ZZZZ</name>
<gene>
    <name evidence="2" type="ORF">S12H4_08312</name>
</gene>
<evidence type="ECO:0000256" key="1">
    <source>
        <dbReference type="ARBA" id="ARBA00022741"/>
    </source>
</evidence>
<dbReference type="SUPFAM" id="SSF52540">
    <property type="entry name" value="P-loop containing nucleoside triphosphate hydrolases"/>
    <property type="match status" value="1"/>
</dbReference>
<organism evidence="2">
    <name type="scientific">marine sediment metagenome</name>
    <dbReference type="NCBI Taxonomy" id="412755"/>
    <lineage>
        <taxon>unclassified sequences</taxon>
        <taxon>metagenomes</taxon>
        <taxon>ecological metagenomes</taxon>
    </lineage>
</organism>